<evidence type="ECO:0000256" key="1">
    <source>
        <dbReference type="ARBA" id="ARBA00005495"/>
    </source>
</evidence>
<dbReference type="InterPro" id="IPR006913">
    <property type="entry name" value="CENP-V/GFA"/>
</dbReference>
<evidence type="ECO:0000256" key="3">
    <source>
        <dbReference type="ARBA" id="ARBA00022833"/>
    </source>
</evidence>
<dbReference type="Pfam" id="PF04828">
    <property type="entry name" value="GFA"/>
    <property type="match status" value="1"/>
</dbReference>
<dbReference type="GO" id="GO:0046872">
    <property type="term" value="F:metal ion binding"/>
    <property type="evidence" value="ECO:0007669"/>
    <property type="project" value="UniProtKB-KW"/>
</dbReference>
<keyword evidence="3" id="KW-0862">Zinc</keyword>
<evidence type="ECO:0000259" key="5">
    <source>
        <dbReference type="PROSITE" id="PS51891"/>
    </source>
</evidence>
<dbReference type="PROSITE" id="PS51891">
    <property type="entry name" value="CENP_V_GFA"/>
    <property type="match status" value="1"/>
</dbReference>
<evidence type="ECO:0000313" key="7">
    <source>
        <dbReference type="Proteomes" id="UP000051870"/>
    </source>
</evidence>
<evidence type="ECO:0000313" key="6">
    <source>
        <dbReference type="EMBL" id="CUJ89614.1"/>
    </source>
</evidence>
<dbReference type="Proteomes" id="UP000051870">
    <property type="component" value="Unassembled WGS sequence"/>
</dbReference>
<keyword evidence="2" id="KW-0479">Metal-binding</keyword>
<proteinExistence type="inferred from homology"/>
<keyword evidence="4" id="KW-0456">Lyase</keyword>
<evidence type="ECO:0000256" key="2">
    <source>
        <dbReference type="ARBA" id="ARBA00022723"/>
    </source>
</evidence>
<dbReference type="PANTHER" id="PTHR33337:SF40">
    <property type="entry name" value="CENP-V_GFA DOMAIN-CONTAINING PROTEIN-RELATED"/>
    <property type="match status" value="1"/>
</dbReference>
<accession>A0A0P1I4J2</accession>
<sequence length="134" mass="15014">MEELNGRCLCGQVTWTSEGTVLWSGICHCESCRRANAAPMVPFFGVPRAELRINGRLSTYASSVGVERGFCAECGAPVYYKNEKWPEETHLMSLTLDDPNRVPPREHYHWAERVVWEGGAAFLPKHDASAETTK</sequence>
<dbReference type="InterPro" id="IPR011057">
    <property type="entry name" value="Mss4-like_sf"/>
</dbReference>
<dbReference type="EMBL" id="CYTW01000001">
    <property type="protein sequence ID" value="CUJ89614.1"/>
    <property type="molecule type" value="Genomic_DNA"/>
</dbReference>
<name>A0A0P1I4J2_9RHOB</name>
<dbReference type="GeneID" id="83880171"/>
<keyword evidence="7" id="KW-1185">Reference proteome</keyword>
<comment type="similarity">
    <text evidence="1">Belongs to the Gfa family.</text>
</comment>
<reference evidence="7" key="1">
    <citation type="submission" date="2015-09" db="EMBL/GenBank/DDBJ databases">
        <authorList>
            <person name="Rodrigo-Torres Lidia"/>
            <person name="Arahal R.David."/>
        </authorList>
    </citation>
    <scope>NUCLEOTIDE SEQUENCE [LARGE SCALE GENOMIC DNA]</scope>
    <source>
        <strain evidence="7">CECT 7735</strain>
    </source>
</reference>
<dbReference type="PANTHER" id="PTHR33337">
    <property type="entry name" value="GFA DOMAIN-CONTAINING PROTEIN"/>
    <property type="match status" value="1"/>
</dbReference>
<dbReference type="Gene3D" id="3.90.1590.10">
    <property type="entry name" value="glutathione-dependent formaldehyde- activating enzyme (gfa)"/>
    <property type="match status" value="1"/>
</dbReference>
<dbReference type="RefSeq" id="WP_082645134.1">
    <property type="nucleotide sequence ID" value="NZ_CYTW01000001.1"/>
</dbReference>
<dbReference type="GO" id="GO:0016846">
    <property type="term" value="F:carbon-sulfur lyase activity"/>
    <property type="evidence" value="ECO:0007669"/>
    <property type="project" value="InterPro"/>
</dbReference>
<dbReference type="SUPFAM" id="SSF51316">
    <property type="entry name" value="Mss4-like"/>
    <property type="match status" value="1"/>
</dbReference>
<dbReference type="STRING" id="1715693.PH7735_01108"/>
<protein>
    <recommendedName>
        <fullName evidence="5">CENP-V/GFA domain-containing protein</fullName>
    </recommendedName>
</protein>
<organism evidence="6 7">
    <name type="scientific">Shimia thalassica</name>
    <dbReference type="NCBI Taxonomy" id="1715693"/>
    <lineage>
        <taxon>Bacteria</taxon>
        <taxon>Pseudomonadati</taxon>
        <taxon>Pseudomonadota</taxon>
        <taxon>Alphaproteobacteria</taxon>
        <taxon>Rhodobacterales</taxon>
        <taxon>Roseobacteraceae</taxon>
    </lineage>
</organism>
<evidence type="ECO:0000256" key="4">
    <source>
        <dbReference type="ARBA" id="ARBA00023239"/>
    </source>
</evidence>
<dbReference type="AlphaFoldDB" id="A0A0P1I4J2"/>
<gene>
    <name evidence="6" type="ORF">PH7735_01108</name>
</gene>
<feature type="domain" description="CENP-V/GFA" evidence="5">
    <location>
        <begin position="4"/>
        <end position="111"/>
    </location>
</feature>